<sequence length="158" mass="17415">MLKKILSLSIITNLTESIIDNIFRHKVIPKFGSILYCDLAFGIIEHSGIYVGNNSVVHLNKYSEIEKVSLSDFIQGALAITIYVSSSNGKAIGSKKVGNFALSQVGKKTKYNVLLRNCHQFSSSCITGNLDNNDLLLSLLKITARKKLGVNEWRALAQ</sequence>
<dbReference type="PROSITE" id="PS51934">
    <property type="entry name" value="LRAT"/>
    <property type="match status" value="1"/>
</dbReference>
<dbReference type="Gene3D" id="3.90.1720.10">
    <property type="entry name" value="endopeptidase domain like (from Nostoc punctiforme)"/>
    <property type="match status" value="1"/>
</dbReference>
<organism evidence="2">
    <name type="scientific">uncultured Avibacterium sp</name>
    <dbReference type="NCBI Taxonomy" id="1936169"/>
    <lineage>
        <taxon>Bacteria</taxon>
        <taxon>Pseudomonadati</taxon>
        <taxon>Pseudomonadota</taxon>
        <taxon>Gammaproteobacteria</taxon>
        <taxon>Pasteurellales</taxon>
        <taxon>Pasteurellaceae</taxon>
        <taxon>Avibacterium</taxon>
        <taxon>environmental samples</taxon>
    </lineage>
</organism>
<dbReference type="InterPro" id="IPR007053">
    <property type="entry name" value="LRAT_dom"/>
</dbReference>
<gene>
    <name evidence="2" type="ORF">NCTC4101_00120</name>
</gene>
<evidence type="ECO:0000313" key="2">
    <source>
        <dbReference type="EMBL" id="VGM94778.1"/>
    </source>
</evidence>
<proteinExistence type="predicted"/>
<accession>A0A486XCB9</accession>
<reference evidence="2" key="1">
    <citation type="submission" date="2019-03" db="EMBL/GenBank/DDBJ databases">
        <authorList>
            <consortium name="Pathogen Informatics"/>
        </authorList>
    </citation>
    <scope>NUCLEOTIDE SEQUENCE</scope>
    <source>
        <strain evidence="2">Unknown</strain>
    </source>
</reference>
<feature type="domain" description="LRAT" evidence="1">
    <location>
        <begin position="36"/>
        <end position="134"/>
    </location>
</feature>
<dbReference type="EMBL" id="CAAHDN010000006">
    <property type="protein sequence ID" value="VGM94778.1"/>
    <property type="molecule type" value="Genomic_DNA"/>
</dbReference>
<protein>
    <recommendedName>
        <fullName evidence="1">LRAT domain-containing protein</fullName>
    </recommendedName>
</protein>
<dbReference type="Pfam" id="PF04970">
    <property type="entry name" value="LRAT"/>
    <property type="match status" value="1"/>
</dbReference>
<dbReference type="AlphaFoldDB" id="A0A486XCB9"/>
<name>A0A486XCB9_9PAST</name>
<evidence type="ECO:0000259" key="1">
    <source>
        <dbReference type="PROSITE" id="PS51934"/>
    </source>
</evidence>